<evidence type="ECO:0000256" key="1">
    <source>
        <dbReference type="SAM" id="MobiDB-lite"/>
    </source>
</evidence>
<feature type="region of interest" description="Disordered" evidence="1">
    <location>
        <begin position="1"/>
        <end position="23"/>
    </location>
</feature>
<evidence type="ECO:0000313" key="2">
    <source>
        <dbReference type="EMBL" id="KAH3798477.1"/>
    </source>
</evidence>
<dbReference type="EMBL" id="JAIWYP010000004">
    <property type="protein sequence ID" value="KAH3832381.1"/>
    <property type="molecule type" value="Genomic_DNA"/>
</dbReference>
<dbReference type="Proteomes" id="UP000828390">
    <property type="component" value="Unassembled WGS sequence"/>
</dbReference>
<gene>
    <name evidence="3" type="ORF">DPMN_105666</name>
    <name evidence="2" type="ORF">DPMN_152076</name>
</gene>
<dbReference type="AlphaFoldDB" id="A0A9D4FHN1"/>
<keyword evidence="4" id="KW-1185">Reference proteome</keyword>
<name>A0A9D4FHN1_DREPO</name>
<organism evidence="2 4">
    <name type="scientific">Dreissena polymorpha</name>
    <name type="common">Zebra mussel</name>
    <name type="synonym">Mytilus polymorpha</name>
    <dbReference type="NCBI Taxonomy" id="45954"/>
    <lineage>
        <taxon>Eukaryota</taxon>
        <taxon>Metazoa</taxon>
        <taxon>Spiralia</taxon>
        <taxon>Lophotrochozoa</taxon>
        <taxon>Mollusca</taxon>
        <taxon>Bivalvia</taxon>
        <taxon>Autobranchia</taxon>
        <taxon>Heteroconchia</taxon>
        <taxon>Euheterodonta</taxon>
        <taxon>Imparidentia</taxon>
        <taxon>Neoheterodontei</taxon>
        <taxon>Myida</taxon>
        <taxon>Dreissenoidea</taxon>
        <taxon>Dreissenidae</taxon>
        <taxon>Dreissena</taxon>
    </lineage>
</organism>
<reference evidence="2" key="1">
    <citation type="journal article" date="2019" name="bioRxiv">
        <title>The Genome of the Zebra Mussel, Dreissena polymorpha: A Resource for Invasive Species Research.</title>
        <authorList>
            <person name="McCartney M.A."/>
            <person name="Auch B."/>
            <person name="Kono T."/>
            <person name="Mallez S."/>
            <person name="Zhang Y."/>
            <person name="Obille A."/>
            <person name="Becker A."/>
            <person name="Abrahante J.E."/>
            <person name="Garbe J."/>
            <person name="Badalamenti J.P."/>
            <person name="Herman A."/>
            <person name="Mangelson H."/>
            <person name="Liachko I."/>
            <person name="Sullivan S."/>
            <person name="Sone E.D."/>
            <person name="Koren S."/>
            <person name="Silverstein K.A.T."/>
            <person name="Beckman K.B."/>
            <person name="Gohl D.M."/>
        </authorList>
    </citation>
    <scope>NUCLEOTIDE SEQUENCE</scope>
    <source>
        <strain evidence="2">Duluth1</strain>
        <tissue evidence="2">Whole animal</tissue>
    </source>
</reference>
<reference evidence="2" key="2">
    <citation type="submission" date="2020-11" db="EMBL/GenBank/DDBJ databases">
        <authorList>
            <person name="McCartney M.A."/>
            <person name="Auch B."/>
            <person name="Kono T."/>
            <person name="Mallez S."/>
            <person name="Becker A."/>
            <person name="Gohl D.M."/>
            <person name="Silverstein K.A.T."/>
            <person name="Koren S."/>
            <person name="Bechman K.B."/>
            <person name="Herman A."/>
            <person name="Abrahante J.E."/>
            <person name="Garbe J."/>
        </authorList>
    </citation>
    <scope>NUCLEOTIDE SEQUENCE</scope>
    <source>
        <strain evidence="2">Duluth1</strain>
        <tissue evidence="2">Whole animal</tissue>
    </source>
</reference>
<evidence type="ECO:0000313" key="3">
    <source>
        <dbReference type="EMBL" id="KAH3832381.1"/>
    </source>
</evidence>
<evidence type="ECO:0000313" key="4">
    <source>
        <dbReference type="Proteomes" id="UP000828390"/>
    </source>
</evidence>
<proteinExistence type="predicted"/>
<accession>A0A9D4FHN1</accession>
<feature type="compositionally biased region" description="Low complexity" evidence="1">
    <location>
        <begin position="7"/>
        <end position="23"/>
    </location>
</feature>
<protein>
    <submittedName>
        <fullName evidence="2">Uncharacterized protein</fullName>
    </submittedName>
</protein>
<sequence>MSVTVASCSDCSISSDGSSRSGRVMSNNAALQIQSAKLTHENTTTQKNNLSSIVRFRRTYQCYHILCDATVNSCHMSPLWSFGTPVVDKTNKEAQAWC</sequence>
<comment type="caution">
    <text evidence="2">The sequence shown here is derived from an EMBL/GenBank/DDBJ whole genome shotgun (WGS) entry which is preliminary data.</text>
</comment>
<dbReference type="EMBL" id="JAIWYP010000007">
    <property type="protein sequence ID" value="KAH3798477.1"/>
    <property type="molecule type" value="Genomic_DNA"/>
</dbReference>